<dbReference type="Pfam" id="PF10923">
    <property type="entry name" value="BrxC_BrxD"/>
    <property type="match status" value="1"/>
</dbReference>
<gene>
    <name evidence="2" type="ORF">G9U52_31790</name>
</gene>
<accession>A0ABX0JD71</accession>
<evidence type="ECO:0000256" key="1">
    <source>
        <dbReference type="SAM" id="MobiDB-lite"/>
    </source>
</evidence>
<dbReference type="InterPro" id="IPR027417">
    <property type="entry name" value="P-loop_NTPase"/>
</dbReference>
<dbReference type="Proteomes" id="UP001165962">
    <property type="component" value="Unassembled WGS sequence"/>
</dbReference>
<evidence type="ECO:0000313" key="3">
    <source>
        <dbReference type="Proteomes" id="UP001165962"/>
    </source>
</evidence>
<organism evidence="2 3">
    <name type="scientific">Paenibacillus agricola</name>
    <dbReference type="NCBI Taxonomy" id="2716264"/>
    <lineage>
        <taxon>Bacteria</taxon>
        <taxon>Bacillati</taxon>
        <taxon>Bacillota</taxon>
        <taxon>Bacilli</taxon>
        <taxon>Bacillales</taxon>
        <taxon>Paenibacillaceae</taxon>
        <taxon>Paenibacillus</taxon>
    </lineage>
</organism>
<protein>
    <submittedName>
        <fullName evidence="2">DUF2791 family P-loop domain-containing protein</fullName>
    </submittedName>
</protein>
<comment type="caution">
    <text evidence="2">The sequence shown here is derived from an EMBL/GenBank/DDBJ whole genome shotgun (WGS) entry which is preliminary data.</text>
</comment>
<feature type="region of interest" description="Disordered" evidence="1">
    <location>
        <begin position="134"/>
        <end position="172"/>
    </location>
</feature>
<reference evidence="2" key="1">
    <citation type="submission" date="2020-03" db="EMBL/GenBank/DDBJ databases">
        <title>Draft sequencing of Paenibacilllus sp. S3N08.</title>
        <authorList>
            <person name="Kim D.-U."/>
        </authorList>
    </citation>
    <scope>NUCLEOTIDE SEQUENCE</scope>
    <source>
        <strain evidence="2">S3N08</strain>
    </source>
</reference>
<feature type="region of interest" description="Disordered" evidence="1">
    <location>
        <begin position="62"/>
        <end position="103"/>
    </location>
</feature>
<dbReference type="InterPro" id="IPR021228">
    <property type="entry name" value="BrxD"/>
</dbReference>
<dbReference type="RefSeq" id="WP_166155260.1">
    <property type="nucleotide sequence ID" value="NZ_JAAOIW010000018.1"/>
</dbReference>
<feature type="compositionally biased region" description="Polar residues" evidence="1">
    <location>
        <begin position="137"/>
        <end position="172"/>
    </location>
</feature>
<sequence>MKLWVAEKGMRVAVDRMGTGTVTKVTGTGVMVHLDQYSIEVEVQKDWMTLIDVDGTQEVSVNNTDTEGIGTKAKGDAIGETVGGPEGNTTNVKNSHSSEPKVEEVKSYSSAARVIMGAMGIPDIAVKKPTIPVKTEAGSSSGEGQPANTTVSAENNEGQTTVASSSAPINSSIDPKQLQARRALESLRFGLVPHGHIESLTLGYNELRSWVVNCLPDSRDDAPGLYKVVGPFGTGKSHTMEVIRHLAEKEGYLTAKAEVDGQTISLSEPAKLLHTLCGTLAGSGFHSEVPLVHLFERLLENGETDEIFRRFGMSKSFDNMNTIERMRQAEILELYDTIIESILTGSDEYSVSEVEGKIQRERANLRWGVNLRSPISRTVSMRAIDFIEALVSISLLARMAGYKGLVIMLDEFEVETTATRMKFERVVNQVRLLSEYIIGRLSNKLPAAPLTVFFGTVGQINNRAEAWIDSHVQSVEGATYRLRTWNQEERLELSEKIYHLYRHAYGVTEAYDRGLAIGLESHLTKDGEDSGLIRRFIKWYVAFLDMKYGPPGRAND</sequence>
<evidence type="ECO:0000313" key="2">
    <source>
        <dbReference type="EMBL" id="NHN34379.1"/>
    </source>
</evidence>
<dbReference type="SUPFAM" id="SSF52540">
    <property type="entry name" value="P-loop containing nucleoside triphosphate hydrolases"/>
    <property type="match status" value="1"/>
</dbReference>
<keyword evidence="3" id="KW-1185">Reference proteome</keyword>
<dbReference type="EMBL" id="JAAOIW010000018">
    <property type="protein sequence ID" value="NHN34379.1"/>
    <property type="molecule type" value="Genomic_DNA"/>
</dbReference>
<proteinExistence type="predicted"/>
<name>A0ABX0JD71_9BACL</name>